<dbReference type="Gene3D" id="1.10.357.10">
    <property type="entry name" value="Tetracycline Repressor, domain 2"/>
    <property type="match status" value="1"/>
</dbReference>
<evidence type="ECO:0000256" key="4">
    <source>
        <dbReference type="PROSITE-ProRule" id="PRU00335"/>
    </source>
</evidence>
<keyword evidence="1" id="KW-0805">Transcription regulation</keyword>
<dbReference type="InterPro" id="IPR050109">
    <property type="entry name" value="HTH-type_TetR-like_transc_reg"/>
</dbReference>
<dbReference type="PANTHER" id="PTHR30055:SF234">
    <property type="entry name" value="HTH-TYPE TRANSCRIPTIONAL REGULATOR BETI"/>
    <property type="match status" value="1"/>
</dbReference>
<name>I0V0N8_9PSEU</name>
<evidence type="ECO:0000313" key="7">
    <source>
        <dbReference type="Proteomes" id="UP000004691"/>
    </source>
</evidence>
<keyword evidence="7" id="KW-1185">Reference proteome</keyword>
<dbReference type="GO" id="GO:0003700">
    <property type="term" value="F:DNA-binding transcription factor activity"/>
    <property type="evidence" value="ECO:0007669"/>
    <property type="project" value="TreeGrafter"/>
</dbReference>
<dbReference type="eggNOG" id="COG1309">
    <property type="taxonomic scope" value="Bacteria"/>
</dbReference>
<dbReference type="Pfam" id="PF00440">
    <property type="entry name" value="TetR_N"/>
    <property type="match status" value="1"/>
</dbReference>
<dbReference type="AlphaFoldDB" id="I0V0N8"/>
<dbReference type="EMBL" id="JH636049">
    <property type="protein sequence ID" value="EID53691.1"/>
    <property type="molecule type" value="Genomic_DNA"/>
</dbReference>
<organism evidence="6 7">
    <name type="scientific">Saccharomonospora xinjiangensis XJ-54</name>
    <dbReference type="NCBI Taxonomy" id="882086"/>
    <lineage>
        <taxon>Bacteria</taxon>
        <taxon>Bacillati</taxon>
        <taxon>Actinomycetota</taxon>
        <taxon>Actinomycetes</taxon>
        <taxon>Pseudonocardiales</taxon>
        <taxon>Pseudonocardiaceae</taxon>
        <taxon>Saccharomonospora</taxon>
    </lineage>
</organism>
<gene>
    <name evidence="6" type="ORF">SacxiDRAFT_1443</name>
</gene>
<keyword evidence="2 4" id="KW-0238">DNA-binding</keyword>
<dbReference type="InterPro" id="IPR025996">
    <property type="entry name" value="MT1864/Rv1816-like_C"/>
</dbReference>
<dbReference type="Proteomes" id="UP000004691">
    <property type="component" value="Unassembled WGS sequence"/>
</dbReference>
<dbReference type="SUPFAM" id="SSF46689">
    <property type="entry name" value="Homeodomain-like"/>
    <property type="match status" value="1"/>
</dbReference>
<dbReference type="OrthoDB" id="4709966at2"/>
<protein>
    <submittedName>
        <fullName evidence="6">Transcriptional regulator</fullName>
    </submittedName>
</protein>
<reference evidence="6 7" key="1">
    <citation type="submission" date="2012-01" db="EMBL/GenBank/DDBJ databases">
        <title>Improved High-Quality Draft sequence of Saccharomonospora xinjiangensis XJ-54.</title>
        <authorList>
            <consortium name="US DOE Joint Genome Institute"/>
            <person name="Lucas S."/>
            <person name="Han J."/>
            <person name="Lapidus A."/>
            <person name="Cheng J.-F."/>
            <person name="Goodwin L."/>
            <person name="Pitluck S."/>
            <person name="Peters L."/>
            <person name="Mikhailova N."/>
            <person name="Teshima H."/>
            <person name="Detter J.C."/>
            <person name="Han C."/>
            <person name="Tapia R."/>
            <person name="Land M."/>
            <person name="Hauser L."/>
            <person name="Kyrpides N."/>
            <person name="Ivanova N."/>
            <person name="Pagani I."/>
            <person name="Brambilla E.-M."/>
            <person name="Klenk H.-P."/>
            <person name="Woyke T."/>
        </authorList>
    </citation>
    <scope>NUCLEOTIDE SEQUENCE [LARGE SCALE GENOMIC DNA]</scope>
    <source>
        <strain evidence="6 7">XJ-54</strain>
    </source>
</reference>
<dbReference type="InterPro" id="IPR036271">
    <property type="entry name" value="Tet_transcr_reg_TetR-rel_C_sf"/>
</dbReference>
<sequence>MPRPKTHDDLLRAKLLDRAGALLADEGAQALSLRRLASEVGTSTTAVYSLFGSKPALLARLCAEGFRAIGDRLREVRLTGDAVTDLVHLGAAYRNTALAQRNLYVLMFAGGGSTSPGTAAEVREELQLVLAPLREAVRSGAAAGVFGDVPDDVIASSVWAYAHGMVCFELHRTLPSGWEYSRAYEEGLRATVRGWCR</sequence>
<feature type="domain" description="HTH tetR-type" evidence="5">
    <location>
        <begin position="9"/>
        <end position="69"/>
    </location>
</feature>
<feature type="DNA-binding region" description="H-T-H motif" evidence="4">
    <location>
        <begin position="32"/>
        <end position="51"/>
    </location>
</feature>
<keyword evidence="3" id="KW-0804">Transcription</keyword>
<evidence type="ECO:0000256" key="3">
    <source>
        <dbReference type="ARBA" id="ARBA00023163"/>
    </source>
</evidence>
<dbReference type="STRING" id="882086.SacxiDRAFT_1443"/>
<dbReference type="RefSeq" id="WP_006237825.1">
    <property type="nucleotide sequence ID" value="NZ_JH636049.1"/>
</dbReference>
<dbReference type="Pfam" id="PF13305">
    <property type="entry name" value="TetR_C_33"/>
    <property type="match status" value="1"/>
</dbReference>
<proteinExistence type="predicted"/>
<dbReference type="InterPro" id="IPR001647">
    <property type="entry name" value="HTH_TetR"/>
</dbReference>
<dbReference type="HOGENOM" id="CLU_069356_40_3_11"/>
<dbReference type="GO" id="GO:0000976">
    <property type="term" value="F:transcription cis-regulatory region binding"/>
    <property type="evidence" value="ECO:0007669"/>
    <property type="project" value="TreeGrafter"/>
</dbReference>
<dbReference type="PROSITE" id="PS50977">
    <property type="entry name" value="HTH_TETR_2"/>
    <property type="match status" value="1"/>
</dbReference>
<evidence type="ECO:0000256" key="2">
    <source>
        <dbReference type="ARBA" id="ARBA00023125"/>
    </source>
</evidence>
<evidence type="ECO:0000313" key="6">
    <source>
        <dbReference type="EMBL" id="EID53691.1"/>
    </source>
</evidence>
<evidence type="ECO:0000256" key="1">
    <source>
        <dbReference type="ARBA" id="ARBA00023015"/>
    </source>
</evidence>
<dbReference type="PANTHER" id="PTHR30055">
    <property type="entry name" value="HTH-TYPE TRANSCRIPTIONAL REGULATOR RUTR"/>
    <property type="match status" value="1"/>
</dbReference>
<dbReference type="SUPFAM" id="SSF48498">
    <property type="entry name" value="Tetracyclin repressor-like, C-terminal domain"/>
    <property type="match status" value="1"/>
</dbReference>
<evidence type="ECO:0000259" key="5">
    <source>
        <dbReference type="PROSITE" id="PS50977"/>
    </source>
</evidence>
<dbReference type="InterPro" id="IPR009057">
    <property type="entry name" value="Homeodomain-like_sf"/>
</dbReference>
<accession>I0V0N8</accession>